<dbReference type="EMBL" id="SAWZ01000001">
    <property type="protein sequence ID" value="RXR08489.1"/>
    <property type="molecule type" value="Genomic_DNA"/>
</dbReference>
<feature type="transmembrane region" description="Helical" evidence="1">
    <location>
        <begin position="169"/>
        <end position="187"/>
    </location>
</feature>
<dbReference type="OrthoDB" id="5988540at2"/>
<dbReference type="SMART" id="SM00014">
    <property type="entry name" value="acidPPc"/>
    <property type="match status" value="1"/>
</dbReference>
<dbReference type="AlphaFoldDB" id="A0A4Q1JZG6"/>
<dbReference type="InterPro" id="IPR000326">
    <property type="entry name" value="PAP2/HPO"/>
</dbReference>
<reference evidence="3 4" key="1">
    <citation type="submission" date="2019-01" db="EMBL/GenBank/DDBJ databases">
        <title>Pseudoxanthomonas composti sp. nov., isolated from compost.</title>
        <authorList>
            <person name="Yang G."/>
        </authorList>
    </citation>
    <scope>NUCLEOTIDE SEQUENCE [LARGE SCALE GENOMIC DNA]</scope>
    <source>
        <strain evidence="3 4">GSS15</strain>
    </source>
</reference>
<dbReference type="Proteomes" id="UP000289784">
    <property type="component" value="Unassembled WGS sequence"/>
</dbReference>
<keyword evidence="1" id="KW-1133">Transmembrane helix</keyword>
<protein>
    <submittedName>
        <fullName evidence="3">Phosphatase PAP2 family protein</fullName>
    </submittedName>
</protein>
<accession>A0A4Q1JZG6</accession>
<comment type="caution">
    <text evidence="3">The sequence shown here is derived from an EMBL/GenBank/DDBJ whole genome shotgun (WGS) entry which is preliminary data.</text>
</comment>
<sequence length="201" mass="21662">MSRTWCGGAWCEMNALEQLLTWMGDARLLLPVIAAMALLWWRTRPRMALEWGALVAAMGATVAASKLAYIVWGIDWQTLRFYGFSGHSAMSATVYPVALYALCARARALRWPAVAAGALLALVVGFSRAAMNLHSASEIVGGLALGTMVSGAMIYRWRQQLAIHWAPMAGAWLLAVLLVLAVPSVAIEDLLQRLGGALHAA</sequence>
<evidence type="ECO:0000313" key="3">
    <source>
        <dbReference type="EMBL" id="RXR08489.1"/>
    </source>
</evidence>
<keyword evidence="4" id="KW-1185">Reference proteome</keyword>
<evidence type="ECO:0000256" key="1">
    <source>
        <dbReference type="SAM" id="Phobius"/>
    </source>
</evidence>
<evidence type="ECO:0000313" key="4">
    <source>
        <dbReference type="Proteomes" id="UP000289784"/>
    </source>
</evidence>
<dbReference type="Pfam" id="PF01569">
    <property type="entry name" value="PAP2"/>
    <property type="match status" value="1"/>
</dbReference>
<evidence type="ECO:0000259" key="2">
    <source>
        <dbReference type="SMART" id="SM00014"/>
    </source>
</evidence>
<dbReference type="SUPFAM" id="SSF48317">
    <property type="entry name" value="Acid phosphatase/Vanadium-dependent haloperoxidase"/>
    <property type="match status" value="1"/>
</dbReference>
<feature type="transmembrane region" description="Helical" evidence="1">
    <location>
        <begin position="20"/>
        <end position="41"/>
    </location>
</feature>
<feature type="transmembrane region" description="Helical" evidence="1">
    <location>
        <begin position="84"/>
        <end position="102"/>
    </location>
</feature>
<organism evidence="3 4">
    <name type="scientific">Pseudoxanthomonas composti</name>
    <dbReference type="NCBI Taxonomy" id="2137479"/>
    <lineage>
        <taxon>Bacteria</taxon>
        <taxon>Pseudomonadati</taxon>
        <taxon>Pseudomonadota</taxon>
        <taxon>Gammaproteobacteria</taxon>
        <taxon>Lysobacterales</taxon>
        <taxon>Lysobacteraceae</taxon>
        <taxon>Pseudoxanthomonas</taxon>
    </lineage>
</organism>
<gene>
    <name evidence="3" type="ORF">EPA99_01290</name>
</gene>
<proteinExistence type="predicted"/>
<feature type="domain" description="Phosphatidic acid phosphatase type 2/haloperoxidase" evidence="2">
    <location>
        <begin position="18"/>
        <end position="154"/>
    </location>
</feature>
<feature type="transmembrane region" description="Helical" evidence="1">
    <location>
        <begin position="53"/>
        <end position="72"/>
    </location>
</feature>
<dbReference type="InterPro" id="IPR036938">
    <property type="entry name" value="PAP2/HPO_sf"/>
</dbReference>
<keyword evidence="1" id="KW-0812">Transmembrane</keyword>
<feature type="transmembrane region" description="Helical" evidence="1">
    <location>
        <begin position="109"/>
        <end position="127"/>
    </location>
</feature>
<feature type="transmembrane region" description="Helical" evidence="1">
    <location>
        <begin position="139"/>
        <end position="157"/>
    </location>
</feature>
<dbReference type="Gene3D" id="1.20.144.10">
    <property type="entry name" value="Phosphatidic acid phosphatase type 2/haloperoxidase"/>
    <property type="match status" value="1"/>
</dbReference>
<name>A0A4Q1JZG6_9GAMM</name>
<keyword evidence="1" id="KW-0472">Membrane</keyword>